<proteinExistence type="predicted"/>
<keyword evidence="3" id="KW-1185">Reference proteome</keyword>
<dbReference type="Proteomes" id="UP001153954">
    <property type="component" value="Unassembled WGS sequence"/>
</dbReference>
<organism evidence="2 3">
    <name type="scientific">Euphydryas editha</name>
    <name type="common">Edith's checkerspot</name>
    <dbReference type="NCBI Taxonomy" id="104508"/>
    <lineage>
        <taxon>Eukaryota</taxon>
        <taxon>Metazoa</taxon>
        <taxon>Ecdysozoa</taxon>
        <taxon>Arthropoda</taxon>
        <taxon>Hexapoda</taxon>
        <taxon>Insecta</taxon>
        <taxon>Pterygota</taxon>
        <taxon>Neoptera</taxon>
        <taxon>Endopterygota</taxon>
        <taxon>Lepidoptera</taxon>
        <taxon>Glossata</taxon>
        <taxon>Ditrysia</taxon>
        <taxon>Papilionoidea</taxon>
        <taxon>Nymphalidae</taxon>
        <taxon>Nymphalinae</taxon>
        <taxon>Euphydryas</taxon>
    </lineage>
</organism>
<comment type="caution">
    <text evidence="2">The sequence shown here is derived from an EMBL/GenBank/DDBJ whole genome shotgun (WGS) entry which is preliminary data.</text>
</comment>
<reference evidence="2" key="1">
    <citation type="submission" date="2022-03" db="EMBL/GenBank/DDBJ databases">
        <authorList>
            <person name="Tunstrom K."/>
        </authorList>
    </citation>
    <scope>NUCLEOTIDE SEQUENCE</scope>
</reference>
<protein>
    <submittedName>
        <fullName evidence="2">Uncharacterized protein</fullName>
    </submittedName>
</protein>
<accession>A0AAU9U1Q4</accession>
<evidence type="ECO:0000313" key="2">
    <source>
        <dbReference type="EMBL" id="CAH2090695.1"/>
    </source>
</evidence>
<dbReference type="AlphaFoldDB" id="A0AAU9U1Q4"/>
<feature type="region of interest" description="Disordered" evidence="1">
    <location>
        <begin position="50"/>
        <end position="78"/>
    </location>
</feature>
<feature type="compositionally biased region" description="Polar residues" evidence="1">
    <location>
        <begin position="56"/>
        <end position="78"/>
    </location>
</feature>
<gene>
    <name evidence="2" type="ORF">EEDITHA_LOCUS6625</name>
</gene>
<sequence>MYCHEAAKSIDVVGVVVGCHGIAFAYNYEVPAFGIVASPENHSTGLVCAKQKGTESDPTSEVGSLAGSPSQSKRVSTLSGPNTAVIALKAAPQKLWEPGSTQETRALRAPCKKRTSEPACSCHRMGKNFPYFTSLSRRHVLRPYPCAYTTHRVFPTLFPPRPATPDGDP</sequence>
<name>A0AAU9U1Q4_EUPED</name>
<evidence type="ECO:0000313" key="3">
    <source>
        <dbReference type="Proteomes" id="UP001153954"/>
    </source>
</evidence>
<dbReference type="EMBL" id="CAKOGL010000010">
    <property type="protein sequence ID" value="CAH2090695.1"/>
    <property type="molecule type" value="Genomic_DNA"/>
</dbReference>
<evidence type="ECO:0000256" key="1">
    <source>
        <dbReference type="SAM" id="MobiDB-lite"/>
    </source>
</evidence>